<dbReference type="AlphaFoldDB" id="A0A6J1R0P1"/>
<dbReference type="SMART" id="SM00595">
    <property type="entry name" value="MADF"/>
    <property type="match status" value="1"/>
</dbReference>
<dbReference type="Proteomes" id="UP000504618">
    <property type="component" value="Unplaced"/>
</dbReference>
<name>A0A6J1R0P1_9HYME</name>
<gene>
    <name evidence="4" type="primary">LOC112465047</name>
</gene>
<evidence type="ECO:0000313" key="4">
    <source>
        <dbReference type="RefSeq" id="XP_024888187.1"/>
    </source>
</evidence>
<evidence type="ECO:0000259" key="2">
    <source>
        <dbReference type="PROSITE" id="PS51029"/>
    </source>
</evidence>
<dbReference type="InterPro" id="IPR039353">
    <property type="entry name" value="TF_Adf1"/>
</dbReference>
<dbReference type="GeneID" id="112465047"/>
<sequence>MESINDENSPNVEYNSENVNELIIHYVRSLPQLWDLKNKEYRDNVLKKKLWCQVAQELNVTDEFVKNRWRQLRDRYLKEKKKSVTKSGQAAHHFFPWPLMASLSFLSDVVEPRKTVTNCQSFVIERPSSIDTSSSAPLETFETEGYMQNDTEEFQVDYMQDTNTRQAGQTQFCPPRPLSILSCRNSASPRPNSALSRPNSVSPSPNSASPRSNSASPRPNSASPRPNSASPCPYSVSLNSALTRPPRAQSRPPSMSPHSESYSDSHSQQNQTQPAKRGKRQLTETRTDAVDQAILNFVEKRTSTDTMNSDDLFYLSISRDSQHLNVNAKLRLKTLVLQALSQVVAEEQNIT</sequence>
<protein>
    <submittedName>
        <fullName evidence="4">Uncharacterized protein LOC112465047</fullName>
    </submittedName>
</protein>
<dbReference type="PANTHER" id="PTHR12243:SF60">
    <property type="entry name" value="SI:CH211-15D5.12-RELATED"/>
    <property type="match status" value="1"/>
</dbReference>
<feature type="compositionally biased region" description="Polar residues" evidence="1">
    <location>
        <begin position="182"/>
        <end position="195"/>
    </location>
</feature>
<reference evidence="4" key="1">
    <citation type="submission" date="2025-08" db="UniProtKB">
        <authorList>
            <consortium name="RefSeq"/>
        </authorList>
    </citation>
    <scope>IDENTIFICATION</scope>
    <source>
        <tissue evidence="4">Whole body</tissue>
    </source>
</reference>
<dbReference type="OrthoDB" id="7554407at2759"/>
<dbReference type="GO" id="GO:0006357">
    <property type="term" value="P:regulation of transcription by RNA polymerase II"/>
    <property type="evidence" value="ECO:0007669"/>
    <property type="project" value="TreeGrafter"/>
</dbReference>
<accession>A0A6J1R0P1</accession>
<dbReference type="PROSITE" id="PS51029">
    <property type="entry name" value="MADF"/>
    <property type="match status" value="1"/>
</dbReference>
<dbReference type="GO" id="GO:0005667">
    <property type="term" value="C:transcription regulator complex"/>
    <property type="evidence" value="ECO:0007669"/>
    <property type="project" value="TreeGrafter"/>
</dbReference>
<feature type="compositionally biased region" description="Low complexity" evidence="1">
    <location>
        <begin position="196"/>
        <end position="231"/>
    </location>
</feature>
<feature type="region of interest" description="Disordered" evidence="1">
    <location>
        <begin position="181"/>
        <end position="287"/>
    </location>
</feature>
<proteinExistence type="predicted"/>
<evidence type="ECO:0000313" key="3">
    <source>
        <dbReference type="Proteomes" id="UP000504618"/>
    </source>
</evidence>
<evidence type="ECO:0000256" key="1">
    <source>
        <dbReference type="SAM" id="MobiDB-lite"/>
    </source>
</evidence>
<organism evidence="3 4">
    <name type="scientific">Temnothorax curvispinosus</name>
    <dbReference type="NCBI Taxonomy" id="300111"/>
    <lineage>
        <taxon>Eukaryota</taxon>
        <taxon>Metazoa</taxon>
        <taxon>Ecdysozoa</taxon>
        <taxon>Arthropoda</taxon>
        <taxon>Hexapoda</taxon>
        <taxon>Insecta</taxon>
        <taxon>Pterygota</taxon>
        <taxon>Neoptera</taxon>
        <taxon>Endopterygota</taxon>
        <taxon>Hymenoptera</taxon>
        <taxon>Apocrita</taxon>
        <taxon>Aculeata</taxon>
        <taxon>Formicoidea</taxon>
        <taxon>Formicidae</taxon>
        <taxon>Myrmicinae</taxon>
        <taxon>Temnothorax</taxon>
    </lineage>
</organism>
<dbReference type="GO" id="GO:0005634">
    <property type="term" value="C:nucleus"/>
    <property type="evidence" value="ECO:0007669"/>
    <property type="project" value="TreeGrafter"/>
</dbReference>
<dbReference type="InterPro" id="IPR006578">
    <property type="entry name" value="MADF-dom"/>
</dbReference>
<feature type="domain" description="MADF" evidence="2">
    <location>
        <begin position="22"/>
        <end position="111"/>
    </location>
</feature>
<feature type="compositionally biased region" description="Low complexity" evidence="1">
    <location>
        <begin position="252"/>
        <end position="267"/>
    </location>
</feature>
<dbReference type="Pfam" id="PF10545">
    <property type="entry name" value="MADF_DNA_bdg"/>
    <property type="match status" value="1"/>
</dbReference>
<dbReference type="RefSeq" id="XP_024888187.1">
    <property type="nucleotide sequence ID" value="XM_025032419.1"/>
</dbReference>
<dbReference type="PANTHER" id="PTHR12243">
    <property type="entry name" value="MADF DOMAIN TRANSCRIPTION FACTOR"/>
    <property type="match status" value="1"/>
</dbReference>
<keyword evidence="3" id="KW-1185">Reference proteome</keyword>